<dbReference type="AlphaFoldDB" id="A0A6J6HYG8"/>
<gene>
    <name evidence="3" type="ORF">UFOPK1446_00017</name>
    <name evidence="4" type="ORF">UFOPK1939_00350</name>
</gene>
<proteinExistence type="predicted"/>
<reference evidence="4" key="1">
    <citation type="submission" date="2020-05" db="EMBL/GenBank/DDBJ databases">
        <authorList>
            <person name="Chiriac C."/>
            <person name="Salcher M."/>
            <person name="Ghai R."/>
            <person name="Kavagutti S V."/>
        </authorList>
    </citation>
    <scope>NUCLEOTIDE SEQUENCE</scope>
</reference>
<dbReference type="InterPro" id="IPR027273">
    <property type="entry name" value="Neocarzinostatin-like"/>
</dbReference>
<feature type="compositionally biased region" description="Pro residues" evidence="1">
    <location>
        <begin position="388"/>
        <end position="400"/>
    </location>
</feature>
<name>A0A6J6HYG8_9ZZZZ</name>
<dbReference type="PROSITE" id="PS00430">
    <property type="entry name" value="TONB_DEPENDENT_REC_1"/>
    <property type="match status" value="1"/>
</dbReference>
<evidence type="ECO:0000256" key="2">
    <source>
        <dbReference type="SAM" id="Phobius"/>
    </source>
</evidence>
<feature type="transmembrane region" description="Helical" evidence="2">
    <location>
        <begin position="295"/>
        <end position="315"/>
    </location>
</feature>
<accession>A0A6J6HYG8</accession>
<evidence type="ECO:0000256" key="1">
    <source>
        <dbReference type="SAM" id="MobiDB-lite"/>
    </source>
</evidence>
<dbReference type="InterPro" id="IPR010916">
    <property type="entry name" value="TonB_box_CS"/>
</dbReference>
<organism evidence="4">
    <name type="scientific">freshwater metagenome</name>
    <dbReference type="NCBI Taxonomy" id="449393"/>
    <lineage>
        <taxon>unclassified sequences</taxon>
        <taxon>metagenomes</taxon>
        <taxon>ecological metagenomes</taxon>
    </lineage>
</organism>
<protein>
    <submittedName>
        <fullName evidence="4">Unannotated protein</fullName>
    </submittedName>
</protein>
<feature type="compositionally biased region" description="Low complexity" evidence="1">
    <location>
        <begin position="401"/>
        <end position="411"/>
    </location>
</feature>
<dbReference type="EMBL" id="CAEZSO010000002">
    <property type="protein sequence ID" value="CAB4534188.1"/>
    <property type="molecule type" value="Genomic_DNA"/>
</dbReference>
<dbReference type="SUPFAM" id="SSF49319">
    <property type="entry name" value="Actinoxanthin-like"/>
    <property type="match status" value="1"/>
</dbReference>
<feature type="region of interest" description="Disordered" evidence="1">
    <location>
        <begin position="373"/>
        <end position="420"/>
    </location>
</feature>
<keyword evidence="2" id="KW-0472">Membrane</keyword>
<evidence type="ECO:0000313" key="4">
    <source>
        <dbReference type="EMBL" id="CAB4618056.1"/>
    </source>
</evidence>
<keyword evidence="2" id="KW-0812">Transmembrane</keyword>
<evidence type="ECO:0000313" key="3">
    <source>
        <dbReference type="EMBL" id="CAB4534188.1"/>
    </source>
</evidence>
<keyword evidence="2" id="KW-1133">Transmembrane helix</keyword>
<dbReference type="EMBL" id="CAEZVF010000033">
    <property type="protein sequence ID" value="CAB4618056.1"/>
    <property type="molecule type" value="Genomic_DNA"/>
</dbReference>
<dbReference type="Gene3D" id="2.60.40.230">
    <property type="entry name" value="Neocarzinostatin-like"/>
    <property type="match status" value="1"/>
</dbReference>
<sequence>MSGRTKAVAGSLAVGLAALMLAGLSTVAQAADPIPGAGTTVGTVVDPANPFATQAAPTGRTASVSPPIAKIGDTVIVTGSAWPAGSLVTVAVCGNNYLNGSVDCEATGQGQTTANANGEIAVQVALPALPPSPCPCVVHLATLADTNTVDVPFTITGAPTATPSQTVNRRSVDVSARLTGSGPFAAYIGGAAKRELVISVTNTGSSNLINPALNLTVGRGENPATPLTSPSGQQPALGTIAPGQTVEYRQSVTLGPPAFGQYRVKGEFIGLDLITVDQQKVNAGVLSFSVATSSYPWLLILIAWLLLQIPLLGLYKRRPVEKPLSEDPLIEQLPVASGAPGFGVSAFDPTPAMAGAPVALAAAVARPVVDTPAPPPPPGYRAIQPASATPPPAPLPPMPAAPGEAPSAVPAPSTPAPAGVEALRALLQPPTQ</sequence>